<dbReference type="GO" id="GO:0046872">
    <property type="term" value="F:metal ion binding"/>
    <property type="evidence" value="ECO:0007669"/>
    <property type="project" value="UniProtKB-KW"/>
</dbReference>
<sequence>MQREDWSKGFVIEACMGVQACPHRAVDGAKLARGLRQALEALAPAERIKAKLGPAEVIRAHDCFRVSLSCCPNGCSRPQIADIGFIGAAEVVVTPEPCHQCGACLEACRENALSLDADGPVLDEGLCLRCGACAKACPSGSLAVTRTGWRAMLGGRLGRHPRLAQELPGLLTENEAVELAVRCLALHLDQARRGERFGALMERLESAQRRQLGLI</sequence>
<name>F3YWC9_DESAF</name>
<feature type="domain" description="4Fe-4S ferredoxin-type" evidence="5">
    <location>
        <begin position="118"/>
        <end position="147"/>
    </location>
</feature>
<dbReference type="Gene3D" id="3.30.413.10">
    <property type="entry name" value="Sulfite Reductase Hemoprotein, domain 1"/>
    <property type="match status" value="1"/>
</dbReference>
<evidence type="ECO:0000259" key="5">
    <source>
        <dbReference type="PROSITE" id="PS51379"/>
    </source>
</evidence>
<reference evidence="6 7" key="1">
    <citation type="journal article" date="2011" name="J. Bacteriol.">
        <title>Genome sequence of the mercury-methylating and pleomorphic Desulfovibrio africanus Strain Walvis Bay.</title>
        <authorList>
            <person name="Brown S.D."/>
            <person name="Wall J.D."/>
            <person name="Kucken A.M."/>
            <person name="Gilmour C.C."/>
            <person name="Podar M."/>
            <person name="Brandt C.C."/>
            <person name="Teshima H."/>
            <person name="Detter J.C."/>
            <person name="Han C.S."/>
            <person name="Land M.L."/>
            <person name="Lucas S."/>
            <person name="Han J."/>
            <person name="Pennacchio L."/>
            <person name="Nolan M."/>
            <person name="Pitluck S."/>
            <person name="Woyke T."/>
            <person name="Goodwin L."/>
            <person name="Palumbo A.V."/>
            <person name="Elias D.A."/>
        </authorList>
    </citation>
    <scope>NUCLEOTIDE SEQUENCE [LARGE SCALE GENOMIC DNA]</scope>
    <source>
        <strain evidence="6 7">Walvis Bay</strain>
    </source>
</reference>
<dbReference type="RefSeq" id="WP_014259131.1">
    <property type="nucleotide sequence ID" value="NC_016629.1"/>
</dbReference>
<organism evidence="6 7">
    <name type="scientific">Desulfocurvibacter africanus subsp. africanus str. Walvis Bay</name>
    <dbReference type="NCBI Taxonomy" id="690850"/>
    <lineage>
        <taxon>Bacteria</taxon>
        <taxon>Pseudomonadati</taxon>
        <taxon>Thermodesulfobacteriota</taxon>
        <taxon>Desulfovibrionia</taxon>
        <taxon>Desulfovibrionales</taxon>
        <taxon>Desulfovibrionaceae</taxon>
        <taxon>Desulfocurvibacter</taxon>
    </lineage>
</organism>
<evidence type="ECO:0000256" key="4">
    <source>
        <dbReference type="ARBA" id="ARBA00023014"/>
    </source>
</evidence>
<dbReference type="HOGENOM" id="CLU_072599_2_0_7"/>
<evidence type="ECO:0000256" key="1">
    <source>
        <dbReference type="ARBA" id="ARBA00022485"/>
    </source>
</evidence>
<evidence type="ECO:0000256" key="2">
    <source>
        <dbReference type="ARBA" id="ARBA00022723"/>
    </source>
</evidence>
<dbReference type="InterPro" id="IPR017900">
    <property type="entry name" value="4Fe4S_Fe_S_CS"/>
</dbReference>
<keyword evidence="3" id="KW-0408">Iron</keyword>
<dbReference type="GO" id="GO:0051539">
    <property type="term" value="F:4 iron, 4 sulfur cluster binding"/>
    <property type="evidence" value="ECO:0007669"/>
    <property type="project" value="UniProtKB-KW"/>
</dbReference>
<gene>
    <name evidence="6" type="ORF">Desaf_0967</name>
</gene>
<dbReference type="SUPFAM" id="SSF54862">
    <property type="entry name" value="4Fe-4S ferredoxins"/>
    <property type="match status" value="1"/>
</dbReference>
<evidence type="ECO:0000313" key="6">
    <source>
        <dbReference type="EMBL" id="EGJ49315.1"/>
    </source>
</evidence>
<dbReference type="KEGG" id="daf:Desaf_0967"/>
<dbReference type="Pfam" id="PF00037">
    <property type="entry name" value="Fer4"/>
    <property type="match status" value="1"/>
</dbReference>
<dbReference type="InterPro" id="IPR045854">
    <property type="entry name" value="NO2/SO3_Rdtase_4Fe4S_sf"/>
</dbReference>
<protein>
    <submittedName>
        <fullName evidence="6">Nitrite and sulphite reductase 4Fe-4S region</fullName>
    </submittedName>
</protein>
<proteinExistence type="predicted"/>
<evidence type="ECO:0000256" key="3">
    <source>
        <dbReference type="ARBA" id="ARBA00023004"/>
    </source>
</evidence>
<dbReference type="InterPro" id="IPR017896">
    <property type="entry name" value="4Fe4S_Fe-S-bd"/>
</dbReference>
<dbReference type="Pfam" id="PF01077">
    <property type="entry name" value="NIR_SIR"/>
    <property type="match status" value="1"/>
</dbReference>
<keyword evidence="4" id="KW-0411">Iron-sulfur</keyword>
<dbReference type="STRING" id="690850.Desaf_0967"/>
<keyword evidence="7" id="KW-1185">Reference proteome</keyword>
<feature type="domain" description="4Fe-4S ferredoxin-type" evidence="5">
    <location>
        <begin position="89"/>
        <end position="116"/>
    </location>
</feature>
<dbReference type="Proteomes" id="UP000007844">
    <property type="component" value="Chromosome"/>
</dbReference>
<accession>F3YWC9</accession>
<keyword evidence="2" id="KW-0479">Metal-binding</keyword>
<dbReference type="eggNOG" id="COG2221">
    <property type="taxonomic scope" value="Bacteria"/>
</dbReference>
<dbReference type="PROSITE" id="PS00198">
    <property type="entry name" value="4FE4S_FER_1"/>
    <property type="match status" value="1"/>
</dbReference>
<dbReference type="AlphaFoldDB" id="F3YWC9"/>
<dbReference type="InterPro" id="IPR006067">
    <property type="entry name" value="NO2/SO3_Rdtase_4Fe4S_dom"/>
</dbReference>
<dbReference type="Gene3D" id="3.30.70.20">
    <property type="match status" value="1"/>
</dbReference>
<dbReference type="PROSITE" id="PS51379">
    <property type="entry name" value="4FE4S_FER_2"/>
    <property type="match status" value="2"/>
</dbReference>
<evidence type="ECO:0000313" key="7">
    <source>
        <dbReference type="Proteomes" id="UP000007844"/>
    </source>
</evidence>
<dbReference type="GO" id="GO:0020037">
    <property type="term" value="F:heme binding"/>
    <property type="evidence" value="ECO:0007669"/>
    <property type="project" value="InterPro"/>
</dbReference>
<keyword evidence="1" id="KW-0004">4Fe-4S</keyword>
<dbReference type="GO" id="GO:0016491">
    <property type="term" value="F:oxidoreductase activity"/>
    <property type="evidence" value="ECO:0007669"/>
    <property type="project" value="InterPro"/>
</dbReference>
<dbReference type="EMBL" id="CP003221">
    <property type="protein sequence ID" value="EGJ49315.1"/>
    <property type="molecule type" value="Genomic_DNA"/>
</dbReference>
<dbReference type="SUPFAM" id="SSF56014">
    <property type="entry name" value="Nitrite and sulphite reductase 4Fe-4S domain-like"/>
    <property type="match status" value="1"/>
</dbReference>